<dbReference type="InterPro" id="IPR016454">
    <property type="entry name" value="Cysteine_dSase"/>
</dbReference>
<dbReference type="InterPro" id="IPR000192">
    <property type="entry name" value="Aminotrans_V_dom"/>
</dbReference>
<dbReference type="InterPro" id="IPR020578">
    <property type="entry name" value="Aminotrans_V_PyrdxlP_BS"/>
</dbReference>
<dbReference type="InterPro" id="IPR015421">
    <property type="entry name" value="PyrdxlP-dep_Trfase_major"/>
</dbReference>
<comment type="catalytic activity">
    <reaction evidence="9">
        <text>(sulfur carrier)-H + L-cysteine = (sulfur carrier)-SH + L-alanine</text>
        <dbReference type="Rhea" id="RHEA:43892"/>
        <dbReference type="Rhea" id="RHEA-COMP:14737"/>
        <dbReference type="Rhea" id="RHEA-COMP:14739"/>
        <dbReference type="ChEBI" id="CHEBI:29917"/>
        <dbReference type="ChEBI" id="CHEBI:35235"/>
        <dbReference type="ChEBI" id="CHEBI:57972"/>
        <dbReference type="ChEBI" id="CHEBI:64428"/>
        <dbReference type="EC" id="2.8.1.7"/>
    </reaction>
</comment>
<dbReference type="EC" id="2.8.1.7" evidence="3"/>
<reference evidence="12 13" key="1">
    <citation type="submission" date="2023-07" db="EMBL/GenBank/DDBJ databases">
        <title>Sorghum-associated microbial communities from plants grown in Nebraska, USA.</title>
        <authorList>
            <person name="Schachtman D."/>
        </authorList>
    </citation>
    <scope>NUCLEOTIDE SEQUENCE [LARGE SCALE GENOMIC DNA]</scope>
    <source>
        <strain evidence="12 13">CC258</strain>
    </source>
</reference>
<keyword evidence="6" id="KW-0663">Pyridoxal phosphate</keyword>
<evidence type="ECO:0000256" key="1">
    <source>
        <dbReference type="ARBA" id="ARBA00001933"/>
    </source>
</evidence>
<evidence type="ECO:0000259" key="11">
    <source>
        <dbReference type="Pfam" id="PF00266"/>
    </source>
</evidence>
<keyword evidence="7" id="KW-0408">Iron</keyword>
<accession>A0ABU1NZB6</accession>
<dbReference type="EMBL" id="JAVDSB010000007">
    <property type="protein sequence ID" value="MDR6552649.1"/>
    <property type="molecule type" value="Genomic_DNA"/>
</dbReference>
<dbReference type="GO" id="GO:0031071">
    <property type="term" value="F:cysteine desulfurase activity"/>
    <property type="evidence" value="ECO:0007669"/>
    <property type="project" value="UniProtKB-EC"/>
</dbReference>
<dbReference type="PANTHER" id="PTHR11601">
    <property type="entry name" value="CYSTEINE DESULFURYLASE FAMILY MEMBER"/>
    <property type="match status" value="1"/>
</dbReference>
<evidence type="ECO:0000256" key="2">
    <source>
        <dbReference type="ARBA" id="ARBA00006490"/>
    </source>
</evidence>
<gene>
    <name evidence="12" type="ORF">J2736_003856</name>
</gene>
<keyword evidence="8" id="KW-0411">Iron-sulfur</keyword>
<dbReference type="PANTHER" id="PTHR11601:SF34">
    <property type="entry name" value="CYSTEINE DESULFURASE"/>
    <property type="match status" value="1"/>
</dbReference>
<dbReference type="InterPro" id="IPR015422">
    <property type="entry name" value="PyrdxlP-dep_Trfase_small"/>
</dbReference>
<evidence type="ECO:0000256" key="9">
    <source>
        <dbReference type="ARBA" id="ARBA00050776"/>
    </source>
</evidence>
<keyword evidence="4 12" id="KW-0808">Transferase</keyword>
<evidence type="ECO:0000256" key="10">
    <source>
        <dbReference type="RuleBase" id="RU004504"/>
    </source>
</evidence>
<feature type="domain" description="Aminotransferase class V" evidence="11">
    <location>
        <begin position="17"/>
        <end position="375"/>
    </location>
</feature>
<evidence type="ECO:0000256" key="8">
    <source>
        <dbReference type="ARBA" id="ARBA00023014"/>
    </source>
</evidence>
<evidence type="ECO:0000256" key="3">
    <source>
        <dbReference type="ARBA" id="ARBA00012239"/>
    </source>
</evidence>
<comment type="caution">
    <text evidence="12">The sequence shown here is derived from an EMBL/GenBank/DDBJ whole genome shotgun (WGS) entry which is preliminary data.</text>
</comment>
<keyword evidence="5" id="KW-0479">Metal-binding</keyword>
<dbReference type="Gene3D" id="3.90.1150.10">
    <property type="entry name" value="Aspartate Aminotransferase, domain 1"/>
    <property type="match status" value="1"/>
</dbReference>
<dbReference type="InterPro" id="IPR015424">
    <property type="entry name" value="PyrdxlP-dep_Trfase"/>
</dbReference>
<dbReference type="PROSITE" id="PS00595">
    <property type="entry name" value="AA_TRANSFER_CLASS_5"/>
    <property type="match status" value="1"/>
</dbReference>
<dbReference type="PIRSF" id="PIRSF005572">
    <property type="entry name" value="NifS"/>
    <property type="match status" value="1"/>
</dbReference>
<evidence type="ECO:0000256" key="6">
    <source>
        <dbReference type="ARBA" id="ARBA00022898"/>
    </source>
</evidence>
<protein>
    <recommendedName>
        <fullName evidence="3">cysteine desulfurase</fullName>
        <ecNumber evidence="3">2.8.1.7</ecNumber>
    </recommendedName>
</protein>
<dbReference type="Pfam" id="PF00266">
    <property type="entry name" value="Aminotran_5"/>
    <property type="match status" value="1"/>
</dbReference>
<organism evidence="12 13">
    <name type="scientific">Paenibacillus qinlingensis</name>
    <dbReference type="NCBI Taxonomy" id="1837343"/>
    <lineage>
        <taxon>Bacteria</taxon>
        <taxon>Bacillati</taxon>
        <taxon>Bacillota</taxon>
        <taxon>Bacilli</taxon>
        <taxon>Bacillales</taxon>
        <taxon>Paenibacillaceae</taxon>
        <taxon>Paenibacillus</taxon>
    </lineage>
</organism>
<evidence type="ECO:0000313" key="12">
    <source>
        <dbReference type="EMBL" id="MDR6552649.1"/>
    </source>
</evidence>
<sequence>MMTSEHREQNKDAKSRIYLDYNASTPIDPAVIEEMLPYVYGHFGNPSSSHWASEKLEEAIHLARHRIAVSIGCHPNEVVFTSGGSESNNHAIKGVYFANKHRGNHIITTKIEHPSVLQPCAFLESLGARVTYLDVDAYGIVDLEQLQAAITDETILVSIMHANNETGTVQSIQEIAEITRRHGVLLHTDAAQSIGKIDVNWHDMGVDLMTLAGHKLYAPKGVGALIIKEGTAVTPHNHGASHESGRRAGTENVPYIVGLGKAIELAYSRDNIADTLALTNLMWERLSEAFQSRIRRNGHPDQRLPNTLNVSFLDRIGQEILAQIPEIAATTGSACHTGSSAMSPVLKAMELTPEVAAGTVRFSVGRYTTMEEIERACALIVERAR</sequence>
<evidence type="ECO:0000313" key="13">
    <source>
        <dbReference type="Proteomes" id="UP001267290"/>
    </source>
</evidence>
<evidence type="ECO:0000256" key="7">
    <source>
        <dbReference type="ARBA" id="ARBA00023004"/>
    </source>
</evidence>
<dbReference type="Proteomes" id="UP001267290">
    <property type="component" value="Unassembled WGS sequence"/>
</dbReference>
<evidence type="ECO:0000256" key="5">
    <source>
        <dbReference type="ARBA" id="ARBA00022723"/>
    </source>
</evidence>
<name>A0ABU1NZB6_9BACL</name>
<evidence type="ECO:0000256" key="4">
    <source>
        <dbReference type="ARBA" id="ARBA00022679"/>
    </source>
</evidence>
<dbReference type="Gene3D" id="3.40.640.10">
    <property type="entry name" value="Type I PLP-dependent aspartate aminotransferase-like (Major domain)"/>
    <property type="match status" value="1"/>
</dbReference>
<proteinExistence type="inferred from homology"/>
<comment type="cofactor">
    <cofactor evidence="1 10">
        <name>pyridoxal 5'-phosphate</name>
        <dbReference type="ChEBI" id="CHEBI:597326"/>
    </cofactor>
</comment>
<comment type="similarity">
    <text evidence="2">Belongs to the class-V pyridoxal-phosphate-dependent aminotransferase family. NifS/IscS subfamily.</text>
</comment>
<dbReference type="SUPFAM" id="SSF53383">
    <property type="entry name" value="PLP-dependent transferases"/>
    <property type="match status" value="1"/>
</dbReference>
<dbReference type="RefSeq" id="WP_310500168.1">
    <property type="nucleotide sequence ID" value="NZ_JAVDSB010000007.1"/>
</dbReference>
<keyword evidence="13" id="KW-1185">Reference proteome</keyword>